<name>A0AAE1ECC0_9GAST</name>
<evidence type="ECO:0000313" key="1">
    <source>
        <dbReference type="EMBL" id="KAK3801480.1"/>
    </source>
</evidence>
<reference evidence="1" key="1">
    <citation type="journal article" date="2023" name="G3 (Bethesda)">
        <title>A reference genome for the long-term kleptoplast-retaining sea slug Elysia crispata morphotype clarki.</title>
        <authorList>
            <person name="Eastman K.E."/>
            <person name="Pendleton A.L."/>
            <person name="Shaikh M.A."/>
            <person name="Suttiyut T."/>
            <person name="Ogas R."/>
            <person name="Tomko P."/>
            <person name="Gavelis G."/>
            <person name="Widhalm J.R."/>
            <person name="Wisecaver J.H."/>
        </authorList>
    </citation>
    <scope>NUCLEOTIDE SEQUENCE</scope>
    <source>
        <strain evidence="1">ECLA1</strain>
    </source>
</reference>
<sequence>MTDTKLTVIENSLELSPVSFLLEASARLPMGHPVLFTRYHSCKVRSTWFLFRARFAKQKIRLLPDTRGLRALNLRVNNTDPGFISEHDLALCPSFPTLLETWPVRDALEVQGNQAGSDLSQG</sequence>
<dbReference type="Proteomes" id="UP001283361">
    <property type="component" value="Unassembled WGS sequence"/>
</dbReference>
<dbReference type="AlphaFoldDB" id="A0AAE1ECC0"/>
<gene>
    <name evidence="1" type="ORF">RRG08_010060</name>
</gene>
<dbReference type="EMBL" id="JAWDGP010000310">
    <property type="protein sequence ID" value="KAK3801480.1"/>
    <property type="molecule type" value="Genomic_DNA"/>
</dbReference>
<proteinExistence type="predicted"/>
<keyword evidence="2" id="KW-1185">Reference proteome</keyword>
<organism evidence="1 2">
    <name type="scientific">Elysia crispata</name>
    <name type="common">lettuce slug</name>
    <dbReference type="NCBI Taxonomy" id="231223"/>
    <lineage>
        <taxon>Eukaryota</taxon>
        <taxon>Metazoa</taxon>
        <taxon>Spiralia</taxon>
        <taxon>Lophotrochozoa</taxon>
        <taxon>Mollusca</taxon>
        <taxon>Gastropoda</taxon>
        <taxon>Heterobranchia</taxon>
        <taxon>Euthyneura</taxon>
        <taxon>Panpulmonata</taxon>
        <taxon>Sacoglossa</taxon>
        <taxon>Placobranchoidea</taxon>
        <taxon>Plakobranchidae</taxon>
        <taxon>Elysia</taxon>
    </lineage>
</organism>
<protein>
    <submittedName>
        <fullName evidence="1">Uncharacterized protein</fullName>
    </submittedName>
</protein>
<evidence type="ECO:0000313" key="2">
    <source>
        <dbReference type="Proteomes" id="UP001283361"/>
    </source>
</evidence>
<accession>A0AAE1ECC0</accession>
<comment type="caution">
    <text evidence="1">The sequence shown here is derived from an EMBL/GenBank/DDBJ whole genome shotgun (WGS) entry which is preliminary data.</text>
</comment>